<proteinExistence type="predicted"/>
<dbReference type="GO" id="GO:0000725">
    <property type="term" value="P:recombinational repair"/>
    <property type="evidence" value="ECO:0007669"/>
    <property type="project" value="TreeGrafter"/>
</dbReference>
<evidence type="ECO:0000259" key="5">
    <source>
        <dbReference type="PROSITE" id="PS51198"/>
    </source>
</evidence>
<dbReference type="PROSITE" id="PS51198">
    <property type="entry name" value="UVRD_HELICASE_ATP_BIND"/>
    <property type="match status" value="1"/>
</dbReference>
<feature type="domain" description="UvrD-like helicase ATP-binding" evidence="5">
    <location>
        <begin position="1"/>
        <end position="224"/>
    </location>
</feature>
<keyword evidence="2" id="KW-0378">Hydrolase</keyword>
<keyword evidence="3" id="KW-0347">Helicase</keyword>
<sequence>MEHLKINGPPGTGKTRYLIDICEREMAKGTAPWEIAFCSFTKAAANEARDRARARFGGDFDDYRWFATEHSICFRLLQLSRSQVFTKKRLRDFGQRYHYDFTGGEDSKDSLEQRYQEGMLKSVADHCEFFVSYMHNRMLPFDAAYREFIRINDVPDGFTRTGLQTYIERRERYKQEHNLCSFDDMITRALERRLFPIGVRVLILDEAQDCSPLLWELIKFWCQN</sequence>
<dbReference type="EMBL" id="BARW01009714">
    <property type="protein sequence ID" value="GAI83804.1"/>
    <property type="molecule type" value="Genomic_DNA"/>
</dbReference>
<dbReference type="AlphaFoldDB" id="X1TUT0"/>
<evidence type="ECO:0000256" key="4">
    <source>
        <dbReference type="ARBA" id="ARBA00022840"/>
    </source>
</evidence>
<evidence type="ECO:0000256" key="2">
    <source>
        <dbReference type="ARBA" id="ARBA00022801"/>
    </source>
</evidence>
<dbReference type="GO" id="GO:0016787">
    <property type="term" value="F:hydrolase activity"/>
    <property type="evidence" value="ECO:0007669"/>
    <property type="project" value="UniProtKB-KW"/>
</dbReference>
<evidence type="ECO:0000256" key="3">
    <source>
        <dbReference type="ARBA" id="ARBA00022806"/>
    </source>
</evidence>
<protein>
    <recommendedName>
        <fullName evidence="5">UvrD-like helicase ATP-binding domain-containing protein</fullName>
    </recommendedName>
</protein>
<dbReference type="PANTHER" id="PTHR11070">
    <property type="entry name" value="UVRD / RECB / PCRA DNA HELICASE FAMILY MEMBER"/>
    <property type="match status" value="1"/>
</dbReference>
<dbReference type="Pfam" id="PF00580">
    <property type="entry name" value="UvrD-helicase"/>
    <property type="match status" value="1"/>
</dbReference>
<dbReference type="PANTHER" id="PTHR11070:SF2">
    <property type="entry name" value="ATP-DEPENDENT DNA HELICASE SRS2"/>
    <property type="match status" value="1"/>
</dbReference>
<keyword evidence="1" id="KW-0547">Nucleotide-binding</keyword>
<dbReference type="InterPro" id="IPR000212">
    <property type="entry name" value="DNA_helicase_UvrD/REP"/>
</dbReference>
<reference evidence="6" key="1">
    <citation type="journal article" date="2014" name="Front. Microbiol.">
        <title>High frequency of phylogenetically diverse reductive dehalogenase-homologous genes in deep subseafloor sedimentary metagenomes.</title>
        <authorList>
            <person name="Kawai M."/>
            <person name="Futagami T."/>
            <person name="Toyoda A."/>
            <person name="Takaki Y."/>
            <person name="Nishi S."/>
            <person name="Hori S."/>
            <person name="Arai W."/>
            <person name="Tsubouchi T."/>
            <person name="Morono Y."/>
            <person name="Uchiyama I."/>
            <person name="Ito T."/>
            <person name="Fujiyama A."/>
            <person name="Inagaki F."/>
            <person name="Takami H."/>
        </authorList>
    </citation>
    <scope>NUCLEOTIDE SEQUENCE</scope>
    <source>
        <strain evidence="6">Expedition CK06-06</strain>
    </source>
</reference>
<feature type="non-terminal residue" evidence="6">
    <location>
        <position position="224"/>
    </location>
</feature>
<evidence type="ECO:0000313" key="6">
    <source>
        <dbReference type="EMBL" id="GAI83804.1"/>
    </source>
</evidence>
<name>X1TUT0_9ZZZZ</name>
<keyword evidence="4" id="KW-0067">ATP-binding</keyword>
<gene>
    <name evidence="6" type="ORF">S12H4_19425</name>
</gene>
<dbReference type="GO" id="GO:0003677">
    <property type="term" value="F:DNA binding"/>
    <property type="evidence" value="ECO:0007669"/>
    <property type="project" value="InterPro"/>
</dbReference>
<dbReference type="InterPro" id="IPR014016">
    <property type="entry name" value="UvrD-like_ATP-bd"/>
</dbReference>
<dbReference type="InterPro" id="IPR027417">
    <property type="entry name" value="P-loop_NTPase"/>
</dbReference>
<organism evidence="6">
    <name type="scientific">marine sediment metagenome</name>
    <dbReference type="NCBI Taxonomy" id="412755"/>
    <lineage>
        <taxon>unclassified sequences</taxon>
        <taxon>metagenomes</taxon>
        <taxon>ecological metagenomes</taxon>
    </lineage>
</organism>
<dbReference type="SUPFAM" id="SSF52540">
    <property type="entry name" value="P-loop containing nucleoside triphosphate hydrolases"/>
    <property type="match status" value="1"/>
</dbReference>
<dbReference type="Gene3D" id="3.40.50.300">
    <property type="entry name" value="P-loop containing nucleotide triphosphate hydrolases"/>
    <property type="match status" value="1"/>
</dbReference>
<evidence type="ECO:0000256" key="1">
    <source>
        <dbReference type="ARBA" id="ARBA00022741"/>
    </source>
</evidence>
<dbReference type="GO" id="GO:0005524">
    <property type="term" value="F:ATP binding"/>
    <property type="evidence" value="ECO:0007669"/>
    <property type="project" value="UniProtKB-KW"/>
</dbReference>
<accession>X1TUT0</accession>
<comment type="caution">
    <text evidence="6">The sequence shown here is derived from an EMBL/GenBank/DDBJ whole genome shotgun (WGS) entry which is preliminary data.</text>
</comment>
<dbReference type="GO" id="GO:0043138">
    <property type="term" value="F:3'-5' DNA helicase activity"/>
    <property type="evidence" value="ECO:0007669"/>
    <property type="project" value="TreeGrafter"/>
</dbReference>